<evidence type="ECO:0000313" key="1">
    <source>
        <dbReference type="EMBL" id="SMP29783.1"/>
    </source>
</evidence>
<dbReference type="EMBL" id="FXUA01000006">
    <property type="protein sequence ID" value="SMP29783.1"/>
    <property type="molecule type" value="Genomic_DNA"/>
</dbReference>
<dbReference type="Proteomes" id="UP001157915">
    <property type="component" value="Unassembled WGS sequence"/>
</dbReference>
<comment type="caution">
    <text evidence="1">The sequence shown here is derived from an EMBL/GenBank/DDBJ whole genome shotgun (WGS) entry which is preliminary data.</text>
</comment>
<gene>
    <name evidence="1" type="ORF">SAMN06265367_106183</name>
</gene>
<sequence>MPNLIVEVLERFPLYQKAELDKEELIFFPSGLHELGFNCFCKRCDIETTHKLVSELRFRISVEKHPETGYLMDLIDNDGFFEFQEYFKAPCQKCRFEYITLSLRVFSDKSINKPEHKIFALKTGQYPPFNNKLNPDVLKVLSKEGRKLYQKAMNLYGNAYGIGCMVYLRRIVEEEVLLVLKNVITKEQSEVLEEIENQHKGIEKKKVYEFANSLIPETMASLGNNPISKLWDISSTAIHSMTDEESMEKCSDMIALLNFVLLQLQAENQSYKEIKRILK</sequence>
<dbReference type="RefSeq" id="WP_283413919.1">
    <property type="nucleotide sequence ID" value="NZ_FXUA01000006.1"/>
</dbReference>
<evidence type="ECO:0008006" key="3">
    <source>
        <dbReference type="Google" id="ProtNLM"/>
    </source>
</evidence>
<protein>
    <recommendedName>
        <fullName evidence="3">DUF4145 domain-containing protein</fullName>
    </recommendedName>
</protein>
<name>A0ABY1PBY3_9BACT</name>
<proteinExistence type="predicted"/>
<evidence type="ECO:0000313" key="2">
    <source>
        <dbReference type="Proteomes" id="UP001157915"/>
    </source>
</evidence>
<accession>A0ABY1PBY3</accession>
<reference evidence="1 2" key="1">
    <citation type="submission" date="2017-05" db="EMBL/GenBank/DDBJ databases">
        <authorList>
            <person name="Varghese N."/>
            <person name="Submissions S."/>
        </authorList>
    </citation>
    <scope>NUCLEOTIDE SEQUENCE [LARGE SCALE GENOMIC DNA]</scope>
    <source>
        <strain evidence="1 2">DSM 15360</strain>
    </source>
</reference>
<keyword evidence="2" id="KW-1185">Reference proteome</keyword>
<organism evidence="1 2">
    <name type="scientific">Algoriphagus winogradskyi</name>
    <dbReference type="NCBI Taxonomy" id="237017"/>
    <lineage>
        <taxon>Bacteria</taxon>
        <taxon>Pseudomonadati</taxon>
        <taxon>Bacteroidota</taxon>
        <taxon>Cytophagia</taxon>
        <taxon>Cytophagales</taxon>
        <taxon>Cyclobacteriaceae</taxon>
        <taxon>Algoriphagus</taxon>
    </lineage>
</organism>